<evidence type="ECO:0000313" key="1">
    <source>
        <dbReference type="EMBL" id="BAS04838.2"/>
    </source>
</evidence>
<reference evidence="1 2" key="1">
    <citation type="submission" date="2015-07" db="EMBL/GenBank/DDBJ databases">
        <title>Two Asian jumbo phage RSL2 and RSF1 infecting the phytopathogen Ralstonia solanacearum share common features related to the phi-KZ-like phages.</title>
        <authorList>
            <person name="Kawasaki T."/>
            <person name="Fujie M."/>
            <person name="Chatchawankanphanich O."/>
            <person name="Ogata H."/>
            <person name="Yamada T."/>
        </authorList>
    </citation>
    <scope>NUCLEOTIDE SEQUENCE [LARGE SCALE GENOMIC DNA]</scope>
    <source>
        <strain evidence="1 2">RSF1</strain>
    </source>
</reference>
<dbReference type="OrthoDB" id="32997at10239"/>
<organism evidence="1 2">
    <name type="scientific">Ralstonia phage RSF1</name>
    <dbReference type="NCBI Taxonomy" id="1689679"/>
    <lineage>
        <taxon>Viruses</taxon>
        <taxon>Duplodnaviria</taxon>
        <taxon>Heunggongvirae</taxon>
        <taxon>Uroviricota</taxon>
        <taxon>Caudoviricetes</taxon>
        <taxon>Chimalliviridae</taxon>
        <taxon>Chiangmaivirus</taxon>
        <taxon>Chiangmaivirus RSF1</taxon>
    </lineage>
</organism>
<proteinExistence type="predicted"/>
<dbReference type="GeneID" id="26634507"/>
<name>A0A0K2QQM0_9CAUD</name>
<dbReference type="KEGG" id="vg:26634507"/>
<accession>A0A0K2QQM0</accession>
<protein>
    <submittedName>
        <fullName evidence="1">Uncharacterized protein</fullName>
    </submittedName>
</protein>
<sequence>MERWDSLLKKYVNDPRNGIAQTPEGRTSARGNVTNQVFPEDEGMSVSTFVKAAVVAGVEEIELLTIWKMPDGRRIVGKIRYPLTPDVLLSLGEEDSETELIAQVNEFLQGKKEGKLKNLMRQLLGHKKKKESGESNE</sequence>
<keyword evidence="2" id="KW-1185">Reference proteome</keyword>
<evidence type="ECO:0000313" key="2">
    <source>
        <dbReference type="Proteomes" id="UP000202583"/>
    </source>
</evidence>
<dbReference type="EMBL" id="AP014927">
    <property type="protein sequence ID" value="BAS04838.2"/>
    <property type="molecule type" value="Genomic_DNA"/>
</dbReference>
<dbReference type="Proteomes" id="UP000202583">
    <property type="component" value="Segment"/>
</dbReference>
<dbReference type="RefSeq" id="YP_009207850.2">
    <property type="nucleotide sequence ID" value="NC_028899.1"/>
</dbReference>